<comment type="caution">
    <text evidence="4">The sequence shown here is derived from an EMBL/GenBank/DDBJ whole genome shotgun (WGS) entry which is preliminary data.</text>
</comment>
<keyword evidence="1" id="KW-0436">Ligase</keyword>
<dbReference type="InterPro" id="IPR011761">
    <property type="entry name" value="ATP-grasp"/>
</dbReference>
<evidence type="ECO:0000256" key="3">
    <source>
        <dbReference type="ARBA" id="ARBA00022840"/>
    </source>
</evidence>
<name>A0A239THD4_9STAP</name>
<dbReference type="Pfam" id="PF13535">
    <property type="entry name" value="ATP-grasp_4"/>
    <property type="match status" value="1"/>
</dbReference>
<protein>
    <submittedName>
        <fullName evidence="4">Uncharacterized protein</fullName>
    </submittedName>
</protein>
<evidence type="ECO:0000256" key="1">
    <source>
        <dbReference type="ARBA" id="ARBA00022598"/>
    </source>
</evidence>
<accession>A0A239THD4</accession>
<dbReference type="Gene3D" id="3.30.1490.20">
    <property type="entry name" value="ATP-grasp fold, A domain"/>
    <property type="match status" value="1"/>
</dbReference>
<dbReference type="RefSeq" id="WP_095102738.1">
    <property type="nucleotide sequence ID" value="NZ_BKAR01000002.1"/>
</dbReference>
<gene>
    <name evidence="4" type="ORF">SPI02_02430</name>
</gene>
<dbReference type="InterPro" id="IPR013815">
    <property type="entry name" value="ATP_grasp_subdomain_1"/>
</dbReference>
<reference evidence="4 5" key="1">
    <citation type="submission" date="2019-07" db="EMBL/GenBank/DDBJ databases">
        <title>Whole genome shotgun sequence of Staphylococcus piscifermentans NBRC 109625.</title>
        <authorList>
            <person name="Hosoyama A."/>
            <person name="Uohara A."/>
            <person name="Ohji S."/>
            <person name="Ichikawa N."/>
        </authorList>
    </citation>
    <scope>NUCLEOTIDE SEQUENCE [LARGE SCALE GENOMIC DNA]</scope>
    <source>
        <strain evidence="4 5">NBRC 109625</strain>
    </source>
</reference>
<dbReference type="SMART" id="SM01209">
    <property type="entry name" value="GARS_A"/>
    <property type="match status" value="1"/>
</dbReference>
<keyword evidence="3" id="KW-0067">ATP-binding</keyword>
<dbReference type="SUPFAM" id="SSF52440">
    <property type="entry name" value="PreATP-grasp domain"/>
    <property type="match status" value="1"/>
</dbReference>
<evidence type="ECO:0000313" key="4">
    <source>
        <dbReference type="EMBL" id="GEP83658.1"/>
    </source>
</evidence>
<dbReference type="Proteomes" id="UP000321736">
    <property type="component" value="Unassembled WGS sequence"/>
</dbReference>
<dbReference type="AlphaFoldDB" id="A0A239THD4"/>
<dbReference type="InterPro" id="IPR040570">
    <property type="entry name" value="LAL_C2"/>
</dbReference>
<dbReference type="InterPro" id="IPR052032">
    <property type="entry name" value="ATP-dep_AA_Ligase"/>
</dbReference>
<dbReference type="SUPFAM" id="SSF56059">
    <property type="entry name" value="Glutathione synthetase ATP-binding domain-like"/>
    <property type="match status" value="1"/>
</dbReference>
<dbReference type="PROSITE" id="PS50975">
    <property type="entry name" value="ATP_GRASP"/>
    <property type="match status" value="1"/>
</dbReference>
<evidence type="ECO:0000256" key="2">
    <source>
        <dbReference type="ARBA" id="ARBA00022741"/>
    </source>
</evidence>
<dbReference type="GO" id="GO:0046872">
    <property type="term" value="F:metal ion binding"/>
    <property type="evidence" value="ECO:0007669"/>
    <property type="project" value="InterPro"/>
</dbReference>
<evidence type="ECO:0000313" key="5">
    <source>
        <dbReference type="Proteomes" id="UP000321736"/>
    </source>
</evidence>
<dbReference type="Gene3D" id="3.30.470.20">
    <property type="entry name" value="ATP-grasp fold, B domain"/>
    <property type="match status" value="1"/>
</dbReference>
<keyword evidence="2" id="KW-0547">Nucleotide-binding</keyword>
<sequence length="396" mass="43697">MKKVFILGGSALQVPLIKTAKNLGLYVIVIDLNPEAVGFKYADEKYVISTRDGESIAELAEEIGPEAIITAATDMPMRTIAEVGEKLGYNTLSYETSLKATDKFLMREALKVNKVAIPKYFLAESKKDFNEAIKAIDGPKIIKPVDSSGSRGIYLLNDESKRDEAFSHALRHSNNKKILIEEYMRGNEVSVETLTINGKTSVIAITDKLTTGAPHFIETGHHIPSLVSEEMQNEIKKITIQAIEAIGIKNGPSHTEIIVTPNGPKIVELGARLGGDFITSHLVKYGTSIDLIQLHILLSMGELTSLDEEVDYYGSAIRYFQVSPGIVKDITVPEYIVEDENLVELEFNYSIGDKVDEVKSSANRFGYIICKGETTESAINLCEKFMSEINISIEEV</sequence>
<dbReference type="Pfam" id="PF18603">
    <property type="entry name" value="LAL_C2"/>
    <property type="match status" value="1"/>
</dbReference>
<proteinExistence type="predicted"/>
<dbReference type="EMBL" id="BKAR01000002">
    <property type="protein sequence ID" value="GEP83658.1"/>
    <property type="molecule type" value="Genomic_DNA"/>
</dbReference>
<dbReference type="PANTHER" id="PTHR43585">
    <property type="entry name" value="FUMIPYRROLE BIOSYNTHESIS PROTEIN C"/>
    <property type="match status" value="1"/>
</dbReference>
<dbReference type="GO" id="GO:0016874">
    <property type="term" value="F:ligase activity"/>
    <property type="evidence" value="ECO:0007669"/>
    <property type="project" value="UniProtKB-KW"/>
</dbReference>
<dbReference type="InterPro" id="IPR016185">
    <property type="entry name" value="PreATP-grasp_dom_sf"/>
</dbReference>
<dbReference type="GO" id="GO:0005524">
    <property type="term" value="F:ATP binding"/>
    <property type="evidence" value="ECO:0007669"/>
    <property type="project" value="UniProtKB-UniRule"/>
</dbReference>
<dbReference type="OrthoDB" id="9803907at2"/>
<dbReference type="Gene3D" id="3.40.50.20">
    <property type="match status" value="1"/>
</dbReference>
<organism evidence="4 5">
    <name type="scientific">Staphylococcus piscifermentans</name>
    <dbReference type="NCBI Taxonomy" id="70258"/>
    <lineage>
        <taxon>Bacteria</taxon>
        <taxon>Bacillati</taxon>
        <taxon>Bacillota</taxon>
        <taxon>Bacilli</taxon>
        <taxon>Bacillales</taxon>
        <taxon>Staphylococcaceae</taxon>
        <taxon>Staphylococcus</taxon>
    </lineage>
</organism>
<keyword evidence="5" id="KW-1185">Reference proteome</keyword>
<dbReference type="PANTHER" id="PTHR43585:SF2">
    <property type="entry name" value="ATP-GRASP ENZYME FSQD"/>
    <property type="match status" value="1"/>
</dbReference>